<dbReference type="AlphaFoldDB" id="A0A0G4HBP7"/>
<sequence length="411" mass="45235">MTSQRDPERELLSLREFQIEAESNPNFHQKILQYHKIVRLFGHRGLVVGFGGPFKDNQLLSRPCNGEHVILEVRTAETGWFVGLVEARLYVTGSPEAFQNAERKEKEEAERKKAAGEENKRRKTAHEKEEEEEGKTENKQASSSSSSQIAKTEDRSEKPAEVQAEGAAENVEEIKFILPKVDIRLSSPMEENMGIEVEDVDVAGQEEVEETGQTGNETQQEESEVPKSTEEEIAQQKKDAKKRAAALNKMPTASLDLKTVYFLQPAKETEDCERDLVLLICLMTFLKSPNIKVFCSPGPATYLPKGPYGPDELEKQAEALALAPAAAAACALEDIPRTAAEAAAPPDESMAVDLGEGVVETSTAVAAVHHETSVPFRFEQDPKLQPTPKAIKKTKAKKSGGQGMGRDGFSF</sequence>
<reference evidence="2" key="1">
    <citation type="submission" date="2014-11" db="EMBL/GenBank/DDBJ databases">
        <authorList>
            <person name="Otto D Thomas"/>
            <person name="Naeem Raeece"/>
        </authorList>
    </citation>
    <scope>NUCLEOTIDE SEQUENCE</scope>
</reference>
<feature type="region of interest" description="Disordered" evidence="1">
    <location>
        <begin position="98"/>
        <end position="167"/>
    </location>
</feature>
<feature type="compositionally biased region" description="Basic and acidic residues" evidence="1">
    <location>
        <begin position="151"/>
        <end position="160"/>
    </location>
</feature>
<name>A0A0G4HBP7_9ALVE</name>
<feature type="compositionally biased region" description="Basic and acidic residues" evidence="1">
    <location>
        <begin position="101"/>
        <end position="120"/>
    </location>
</feature>
<evidence type="ECO:0000256" key="1">
    <source>
        <dbReference type="SAM" id="MobiDB-lite"/>
    </source>
</evidence>
<feature type="region of interest" description="Disordered" evidence="1">
    <location>
        <begin position="380"/>
        <end position="411"/>
    </location>
</feature>
<protein>
    <submittedName>
        <fullName evidence="2">Uncharacterized protein</fullName>
    </submittedName>
</protein>
<dbReference type="EMBL" id="CDMZ01002227">
    <property type="protein sequence ID" value="CEM41406.1"/>
    <property type="molecule type" value="Genomic_DNA"/>
</dbReference>
<gene>
    <name evidence="2" type="ORF">Cvel_25992</name>
</gene>
<organism evidence="2">
    <name type="scientific">Chromera velia CCMP2878</name>
    <dbReference type="NCBI Taxonomy" id="1169474"/>
    <lineage>
        <taxon>Eukaryota</taxon>
        <taxon>Sar</taxon>
        <taxon>Alveolata</taxon>
        <taxon>Colpodellida</taxon>
        <taxon>Chromeraceae</taxon>
        <taxon>Chromera</taxon>
    </lineage>
</organism>
<dbReference type="VEuPathDB" id="CryptoDB:Cvel_25992"/>
<evidence type="ECO:0000313" key="2">
    <source>
        <dbReference type="EMBL" id="CEM41406.1"/>
    </source>
</evidence>
<feature type="region of interest" description="Disordered" evidence="1">
    <location>
        <begin position="208"/>
        <end position="245"/>
    </location>
</feature>
<feature type="compositionally biased region" description="Gly residues" evidence="1">
    <location>
        <begin position="400"/>
        <end position="411"/>
    </location>
</feature>
<accession>A0A0G4HBP7</accession>
<proteinExistence type="predicted"/>
<feature type="compositionally biased region" description="Basic and acidic residues" evidence="1">
    <location>
        <begin position="224"/>
        <end position="238"/>
    </location>
</feature>